<dbReference type="PANTHER" id="PTHR33753:SF2">
    <property type="entry name" value="GLYCOSIDE HYDROLASE FAMILY 7 PROTEIN"/>
    <property type="match status" value="1"/>
</dbReference>
<dbReference type="Pfam" id="PF02566">
    <property type="entry name" value="OsmC"/>
    <property type="match status" value="1"/>
</dbReference>
<dbReference type="InterPro" id="IPR037019">
    <property type="entry name" value="Glyco_hydro_7_sf"/>
</dbReference>
<evidence type="ECO:0000256" key="7">
    <source>
        <dbReference type="ARBA" id="ARBA00023277"/>
    </source>
</evidence>
<dbReference type="InterPro" id="IPR036102">
    <property type="entry name" value="OsmC/Ohrsf"/>
</dbReference>
<dbReference type="InterPro" id="IPR001722">
    <property type="entry name" value="Glyco_hydro_7"/>
</dbReference>
<dbReference type="Gene3D" id="3.40.50.720">
    <property type="entry name" value="NAD(P)-binding Rossmann-like Domain"/>
    <property type="match status" value="1"/>
</dbReference>
<evidence type="ECO:0000256" key="1">
    <source>
        <dbReference type="ARBA" id="ARBA00001641"/>
    </source>
</evidence>
<dbReference type="GO" id="GO:0030245">
    <property type="term" value="P:cellulose catabolic process"/>
    <property type="evidence" value="ECO:0007669"/>
    <property type="project" value="UniProtKB-KW"/>
</dbReference>
<comment type="caution">
    <text evidence="10">The sequence shown here is derived from an EMBL/GenBank/DDBJ whole genome shotgun (WGS) entry which is preliminary data.</text>
</comment>
<dbReference type="Proteomes" id="UP001197093">
    <property type="component" value="Unassembled WGS sequence"/>
</dbReference>
<proteinExistence type="inferred from homology"/>
<evidence type="ECO:0000256" key="5">
    <source>
        <dbReference type="ARBA" id="ARBA00022801"/>
    </source>
</evidence>
<evidence type="ECO:0000256" key="3">
    <source>
        <dbReference type="ARBA" id="ARBA00012561"/>
    </source>
</evidence>
<dbReference type="PANTHER" id="PTHR33753">
    <property type="entry name" value="1,4-BETA-D-GLUCAN CELLOBIOHYDROLASE B"/>
    <property type="match status" value="1"/>
</dbReference>
<dbReference type="Pfam" id="PF00106">
    <property type="entry name" value="adh_short"/>
    <property type="match status" value="1"/>
</dbReference>
<keyword evidence="11" id="KW-1185">Reference proteome</keyword>
<keyword evidence="9" id="KW-0624">Polysaccharide degradation</keyword>
<dbReference type="InterPro" id="IPR013320">
    <property type="entry name" value="ConA-like_dom_sf"/>
</dbReference>
<dbReference type="PRINTS" id="PR00734">
    <property type="entry name" value="GLHYDRLASE7"/>
</dbReference>
<keyword evidence="8" id="KW-0326">Glycosidase</keyword>
<name>A0AAD4F556_9PEZI</name>
<reference evidence="10" key="1">
    <citation type="submission" date="2023-02" db="EMBL/GenBank/DDBJ databases">
        <authorList>
            <person name="Palmer J.M."/>
        </authorList>
    </citation>
    <scope>NUCLEOTIDE SEQUENCE</scope>
    <source>
        <strain evidence="10">FW57</strain>
    </source>
</reference>
<gene>
    <name evidence="10" type="ORF">NEMBOFW57_003553</name>
</gene>
<comment type="catalytic activity">
    <reaction evidence="1">
        <text>Hydrolysis of (1-&gt;4)-beta-D-glucosidic linkages in cellulose and cellotetraose, releasing cellobiose from the non-reducing ends of the chains.</text>
        <dbReference type="EC" id="3.2.1.91"/>
    </reaction>
</comment>
<evidence type="ECO:0000256" key="6">
    <source>
        <dbReference type="ARBA" id="ARBA00023001"/>
    </source>
</evidence>
<evidence type="ECO:0000313" key="11">
    <source>
        <dbReference type="Proteomes" id="UP001197093"/>
    </source>
</evidence>
<evidence type="ECO:0000256" key="2">
    <source>
        <dbReference type="ARBA" id="ARBA00006044"/>
    </source>
</evidence>
<dbReference type="Gene3D" id="2.70.100.10">
    <property type="entry name" value="Glycoside hydrolase, family 7, domain"/>
    <property type="match status" value="1"/>
</dbReference>
<dbReference type="GO" id="GO:0016162">
    <property type="term" value="F:cellulose 1,4-beta-cellobiosidase activity"/>
    <property type="evidence" value="ECO:0007669"/>
    <property type="project" value="UniProtKB-EC"/>
</dbReference>
<protein>
    <recommendedName>
        <fullName evidence="3">cellulose 1,4-beta-cellobiosidase (non-reducing end)</fullName>
        <ecNumber evidence="3">3.2.1.91</ecNumber>
    </recommendedName>
</protein>
<evidence type="ECO:0000256" key="9">
    <source>
        <dbReference type="ARBA" id="ARBA00023326"/>
    </source>
</evidence>
<dbReference type="InterPro" id="IPR003718">
    <property type="entry name" value="OsmC/Ohr_fam"/>
</dbReference>
<dbReference type="SUPFAM" id="SSF51735">
    <property type="entry name" value="NAD(P)-binding Rossmann-fold domains"/>
    <property type="match status" value="1"/>
</dbReference>
<dbReference type="SUPFAM" id="SSF49899">
    <property type="entry name" value="Concanavalin A-like lectins/glucanases"/>
    <property type="match status" value="1"/>
</dbReference>
<organism evidence="10 11">
    <name type="scientific">Staphylotrichum longicolle</name>
    <dbReference type="NCBI Taxonomy" id="669026"/>
    <lineage>
        <taxon>Eukaryota</taxon>
        <taxon>Fungi</taxon>
        <taxon>Dikarya</taxon>
        <taxon>Ascomycota</taxon>
        <taxon>Pezizomycotina</taxon>
        <taxon>Sordariomycetes</taxon>
        <taxon>Sordariomycetidae</taxon>
        <taxon>Sordariales</taxon>
        <taxon>Chaetomiaceae</taxon>
        <taxon>Staphylotrichum</taxon>
    </lineage>
</organism>
<dbReference type="AlphaFoldDB" id="A0AAD4F556"/>
<sequence>MAATVVLITGGNRGLGRGLVERFLAQPNHTVIAAMRDPAHPTARCLDELARGAGTTLITVGYDASKEQAAADAVANLQTNHGIDHLDIVVANAGISKAWPLVKDVRRADIQEHVEVNVMGVVSLYQAARDLLQQSTKPVFAALGSMAGSLGAAYGPSKCMLNWYGVRINAEDEWLTAFIMDPGWVRTDMGNRAAQVWGMGEEAPDELSISADGMFKVLTTATKERCGGKIVSYTGEVGRWINETHPRLSWSTCTADGGCEKINGELTMDANYRWLHNVDGYRDCFMGNNWNTLTCNTTENCTHGCAVEGADYDYVYGVKTANDSLSLRFRTNFNFAHNIGSRLFLMDSKHRYQMFTLKGNELAFDVDLSTVECGINGALYFVPMEPDGGKARYPTNAAGAEYGTGYCDASCPRSLKFVGGTANVEGWIPSETDDFSGKGHLGACCPQFSVWNSNAHSFAMSSHVCPNDGPTVCQWGECDYYEAYSEERGRISKCDMWGCSYNPYRMGSKDFYGKGKKVDTARNFTVVTQWTEAKVNQFLIQDGKRFDIPAPAWEGLPREAGLSRDMCLKQPLVFGERDTMTANGGWDTHNRQLLNQPMVLVMSIGSDDFAWNLWLDSIFPPNDSEGLVGRERGDCPPTDDNTPRAVGIMYPKSLAAKMSFPRALRPLTRLSTRPFSTSRTHHQSLPVQVSGTGTGTLQHVSVPSKHYTFTADTYPVLGGADSAPSPVVYSLASLSACNQVTGHVVAGNHGIKLGQWHVEVDAQLPTAVLVKGEEGNPNWESVRLKVRVQTDVKEGEAEKWERFVSEVERRCPITQLFKRSGVVYESVWVNEKL</sequence>
<keyword evidence="7" id="KW-0119">Carbohydrate metabolism</keyword>
<evidence type="ECO:0000256" key="4">
    <source>
        <dbReference type="ARBA" id="ARBA00022729"/>
    </source>
</evidence>
<dbReference type="InterPro" id="IPR036291">
    <property type="entry name" value="NAD(P)-bd_dom_sf"/>
</dbReference>
<keyword evidence="6" id="KW-0136">Cellulose degradation</keyword>
<dbReference type="InterPro" id="IPR002347">
    <property type="entry name" value="SDR_fam"/>
</dbReference>
<dbReference type="EC" id="3.2.1.91" evidence="3"/>
<dbReference type="InterPro" id="IPR015946">
    <property type="entry name" value="KH_dom-like_a/b"/>
</dbReference>
<evidence type="ECO:0000313" key="10">
    <source>
        <dbReference type="EMBL" id="KAG7293501.1"/>
    </source>
</evidence>
<comment type="similarity">
    <text evidence="2">Belongs to the glycosyl hydrolase 7 (cellulase C) family.</text>
</comment>
<dbReference type="EMBL" id="JAHCVI010000001">
    <property type="protein sequence ID" value="KAG7293501.1"/>
    <property type="molecule type" value="Genomic_DNA"/>
</dbReference>
<evidence type="ECO:0000256" key="8">
    <source>
        <dbReference type="ARBA" id="ARBA00023295"/>
    </source>
</evidence>
<keyword evidence="5" id="KW-0378">Hydrolase</keyword>
<dbReference type="Gene3D" id="3.30.300.20">
    <property type="match status" value="1"/>
</dbReference>
<dbReference type="SUPFAM" id="SSF82784">
    <property type="entry name" value="OsmC-like"/>
    <property type="match status" value="1"/>
</dbReference>
<dbReference type="Pfam" id="PF00840">
    <property type="entry name" value="Glyco_hydro_7"/>
    <property type="match status" value="1"/>
</dbReference>
<accession>A0AAD4F556</accession>
<keyword evidence="4" id="KW-0732">Signal</keyword>